<organism evidence="2 3">
    <name type="scientific">Fusarium oligoseptatum</name>
    <dbReference type="NCBI Taxonomy" id="2604345"/>
    <lineage>
        <taxon>Eukaryota</taxon>
        <taxon>Fungi</taxon>
        <taxon>Dikarya</taxon>
        <taxon>Ascomycota</taxon>
        <taxon>Pezizomycotina</taxon>
        <taxon>Sordariomycetes</taxon>
        <taxon>Hypocreomycetidae</taxon>
        <taxon>Hypocreales</taxon>
        <taxon>Nectriaceae</taxon>
        <taxon>Fusarium</taxon>
        <taxon>Fusarium solani species complex</taxon>
    </lineage>
</organism>
<name>A0A428TGF5_9HYPO</name>
<keyword evidence="3" id="KW-1185">Reference proteome</keyword>
<proteinExistence type="predicted"/>
<comment type="caution">
    <text evidence="2">The sequence shown here is derived from an EMBL/GenBank/DDBJ whole genome shotgun (WGS) entry which is preliminary data.</text>
</comment>
<dbReference type="EMBL" id="NKCK01000087">
    <property type="protein sequence ID" value="RSM01108.1"/>
    <property type="molecule type" value="Genomic_DNA"/>
</dbReference>
<dbReference type="STRING" id="1325735.A0A428TGF5"/>
<dbReference type="AlphaFoldDB" id="A0A428TGF5"/>
<evidence type="ECO:0000256" key="1">
    <source>
        <dbReference type="SAM" id="MobiDB-lite"/>
    </source>
</evidence>
<gene>
    <name evidence="2" type="ORF">CEP52_008735</name>
</gene>
<evidence type="ECO:0000313" key="3">
    <source>
        <dbReference type="Proteomes" id="UP000287144"/>
    </source>
</evidence>
<accession>A0A428TGF5</accession>
<reference evidence="2 3" key="1">
    <citation type="submission" date="2017-06" db="EMBL/GenBank/DDBJ databases">
        <title>Comparative genomic analysis of Ambrosia Fusariam Clade fungi.</title>
        <authorList>
            <person name="Stajich J.E."/>
            <person name="Carrillo J."/>
            <person name="Kijimoto T."/>
            <person name="Eskalen A."/>
            <person name="O'Donnell K."/>
            <person name="Kasson M."/>
        </authorList>
    </citation>
    <scope>NUCLEOTIDE SEQUENCE [LARGE SCALE GENOMIC DNA]</scope>
    <source>
        <strain evidence="2 3">NRRL62579</strain>
    </source>
</reference>
<dbReference type="Proteomes" id="UP000287144">
    <property type="component" value="Unassembled WGS sequence"/>
</dbReference>
<evidence type="ECO:0000313" key="2">
    <source>
        <dbReference type="EMBL" id="RSM01108.1"/>
    </source>
</evidence>
<protein>
    <submittedName>
        <fullName evidence="2">Uncharacterized protein</fullName>
    </submittedName>
</protein>
<feature type="region of interest" description="Disordered" evidence="1">
    <location>
        <begin position="252"/>
        <end position="271"/>
    </location>
</feature>
<sequence length="271" mass="30517">MPATTILASFDEAVPIRTDPIVEDPKAHISGPSTSAAEPPKFGLRLQNFFARISLSPLNHSCLRDSYLATWEETRSLRLEADVSDASALQLINPVDLALSAHHPRQIFQLNQEVVDGDGGRARADKTWHQRLDPHTRRFAVLDYKRPGVIKPEEFNHALYGQEQLAQRISAAGEISTLFSANSNILLKQAVNYSLQYETKYIVYFDWDTLLLIYLQDAEGINGGIYCYIELLTDRSQFRRALLGFLEAAYQSQGGHGRRGPTYPTPYDAHR</sequence>